<evidence type="ECO:0000313" key="4">
    <source>
        <dbReference type="EMBL" id="VDC28330.1"/>
    </source>
</evidence>
<dbReference type="InterPro" id="IPR020843">
    <property type="entry name" value="ER"/>
</dbReference>
<accession>A0A3P5XBS3</accession>
<feature type="domain" description="Enoyl reductase (ER)" evidence="3">
    <location>
        <begin position="14"/>
        <end position="324"/>
    </location>
</feature>
<dbReference type="PANTHER" id="PTHR48106:SF18">
    <property type="entry name" value="QUINONE OXIDOREDUCTASE PIG3"/>
    <property type="match status" value="1"/>
</dbReference>
<dbReference type="Proteomes" id="UP000280861">
    <property type="component" value="Unassembled WGS sequence"/>
</dbReference>
<gene>
    <name evidence="4" type="primary">adh_1</name>
    <name evidence="4" type="ORF">PSET11_02069</name>
</gene>
<evidence type="ECO:0000259" key="3">
    <source>
        <dbReference type="SMART" id="SM00829"/>
    </source>
</evidence>
<dbReference type="CDD" id="cd08243">
    <property type="entry name" value="quinone_oxidoreductase_like_1"/>
    <property type="match status" value="1"/>
</dbReference>
<reference evidence="4 5" key="1">
    <citation type="submission" date="2018-11" db="EMBL/GenBank/DDBJ databases">
        <authorList>
            <person name="Criscuolo A."/>
        </authorList>
    </citation>
    <scope>NUCLEOTIDE SEQUENCE [LARGE SCALE GENOMIC DNA]</scope>
    <source>
        <strain evidence="4">AT11b</strain>
    </source>
</reference>
<name>A0A3P5XBS3_9MICC</name>
<dbReference type="PANTHER" id="PTHR48106">
    <property type="entry name" value="QUINONE OXIDOREDUCTASE PIG3-RELATED"/>
    <property type="match status" value="1"/>
</dbReference>
<dbReference type="SUPFAM" id="SSF50129">
    <property type="entry name" value="GroES-like"/>
    <property type="match status" value="1"/>
</dbReference>
<evidence type="ECO:0000256" key="1">
    <source>
        <dbReference type="ARBA" id="ARBA00022857"/>
    </source>
</evidence>
<evidence type="ECO:0000313" key="5">
    <source>
        <dbReference type="Proteomes" id="UP000280861"/>
    </source>
</evidence>
<dbReference type="SUPFAM" id="SSF51735">
    <property type="entry name" value="NAD(P)-binding Rossmann-fold domains"/>
    <property type="match status" value="1"/>
</dbReference>
<proteinExistence type="predicted"/>
<dbReference type="GO" id="GO:0016651">
    <property type="term" value="F:oxidoreductase activity, acting on NAD(P)H"/>
    <property type="evidence" value="ECO:0007669"/>
    <property type="project" value="TreeGrafter"/>
</dbReference>
<dbReference type="EMBL" id="UXAU01000027">
    <property type="protein sequence ID" value="VDC28330.1"/>
    <property type="molecule type" value="Genomic_DNA"/>
</dbReference>
<dbReference type="Gene3D" id="3.90.180.10">
    <property type="entry name" value="Medium-chain alcohol dehydrogenases, catalytic domain"/>
    <property type="match status" value="1"/>
</dbReference>
<sequence>MPELMRAVVLDGPGSPDALKIRSMPVPVARPGWVLIKVHAFGLNRSELHFRQGLGTFGSFPRVPGIEATGVVIHAPGGEFDAGTQVAALMGGLGRTIDGGYAEYVLAPASSVIPFHSNLHWDIIGAVPEMLQTANGSLTVGVNALPGSTLLIRGGTSSIGLATAVLAKGQGMTVLATTRNQGKAKALLAAGVDHVIIDTGTIATEVRSLFPLGVDGAVELVGTLTLQDTLRATAVHGTVCFTGMLADQWTVKDFYPIDFIPNGVRLTAYSGEAADLPPEVLQQFLDAVESGHVTVPIGKTYAFDEIVQAHQDMEDGSVSGKLVVTV</sequence>
<dbReference type="GO" id="GO:0004022">
    <property type="term" value="F:alcohol dehydrogenase (NAD+) activity"/>
    <property type="evidence" value="ECO:0007669"/>
    <property type="project" value="UniProtKB-EC"/>
</dbReference>
<dbReference type="RefSeq" id="WP_124091991.1">
    <property type="nucleotide sequence ID" value="NZ_CBCRYA010000030.1"/>
</dbReference>
<dbReference type="Pfam" id="PF13602">
    <property type="entry name" value="ADH_zinc_N_2"/>
    <property type="match status" value="1"/>
</dbReference>
<dbReference type="SMART" id="SM00829">
    <property type="entry name" value="PKS_ER"/>
    <property type="match status" value="1"/>
</dbReference>
<dbReference type="InterPro" id="IPR013154">
    <property type="entry name" value="ADH-like_N"/>
</dbReference>
<keyword evidence="1" id="KW-0521">NADP</keyword>
<dbReference type="InterPro" id="IPR036291">
    <property type="entry name" value="NAD(P)-bd_dom_sf"/>
</dbReference>
<evidence type="ECO:0000256" key="2">
    <source>
        <dbReference type="ARBA" id="ARBA00023002"/>
    </source>
</evidence>
<dbReference type="AlphaFoldDB" id="A0A3P5XBS3"/>
<dbReference type="EC" id="1.1.1.1" evidence="4"/>
<dbReference type="Gene3D" id="3.40.50.720">
    <property type="entry name" value="NAD(P)-binding Rossmann-like Domain"/>
    <property type="match status" value="1"/>
</dbReference>
<protein>
    <submittedName>
        <fullName evidence="4">Alcohol dehydrogenase</fullName>
        <ecNumber evidence="4">1.1.1.1</ecNumber>
    </submittedName>
</protein>
<dbReference type="InterPro" id="IPR011032">
    <property type="entry name" value="GroES-like_sf"/>
</dbReference>
<dbReference type="GO" id="GO:0070402">
    <property type="term" value="F:NADPH binding"/>
    <property type="evidence" value="ECO:0007669"/>
    <property type="project" value="TreeGrafter"/>
</dbReference>
<organism evidence="4 5">
    <name type="scientific">Arthrobacter ulcerisalmonis</name>
    <dbReference type="NCBI Taxonomy" id="2483813"/>
    <lineage>
        <taxon>Bacteria</taxon>
        <taxon>Bacillati</taxon>
        <taxon>Actinomycetota</taxon>
        <taxon>Actinomycetes</taxon>
        <taxon>Micrococcales</taxon>
        <taxon>Micrococcaceae</taxon>
        <taxon>Arthrobacter</taxon>
    </lineage>
</organism>
<dbReference type="OrthoDB" id="3175656at2"/>
<dbReference type="Pfam" id="PF08240">
    <property type="entry name" value="ADH_N"/>
    <property type="match status" value="1"/>
</dbReference>
<keyword evidence="5" id="KW-1185">Reference proteome</keyword>
<keyword evidence="2 4" id="KW-0560">Oxidoreductase</keyword>